<evidence type="ECO:0000313" key="3">
    <source>
        <dbReference type="Proteomes" id="UP000016930"/>
    </source>
</evidence>
<evidence type="ECO:0000313" key="2">
    <source>
        <dbReference type="EMBL" id="EMD33331.1"/>
    </source>
</evidence>
<reference evidence="2 3" key="1">
    <citation type="journal article" date="2012" name="Proc. Natl. Acad. Sci. U.S.A.">
        <title>Comparative genomics of Ceriporiopsis subvermispora and Phanerochaete chrysosporium provide insight into selective ligninolysis.</title>
        <authorList>
            <person name="Fernandez-Fueyo E."/>
            <person name="Ruiz-Duenas F.J."/>
            <person name="Ferreira P."/>
            <person name="Floudas D."/>
            <person name="Hibbett D.S."/>
            <person name="Canessa P."/>
            <person name="Larrondo L.F."/>
            <person name="James T.Y."/>
            <person name="Seelenfreund D."/>
            <person name="Lobos S."/>
            <person name="Polanco R."/>
            <person name="Tello M."/>
            <person name="Honda Y."/>
            <person name="Watanabe T."/>
            <person name="Watanabe T."/>
            <person name="Ryu J.S."/>
            <person name="Kubicek C.P."/>
            <person name="Schmoll M."/>
            <person name="Gaskell J."/>
            <person name="Hammel K.E."/>
            <person name="St John F.J."/>
            <person name="Vanden Wymelenberg A."/>
            <person name="Sabat G."/>
            <person name="Splinter BonDurant S."/>
            <person name="Syed K."/>
            <person name="Yadav J.S."/>
            <person name="Doddapaneni H."/>
            <person name="Subramanian V."/>
            <person name="Lavin J.L."/>
            <person name="Oguiza J.A."/>
            <person name="Perez G."/>
            <person name="Pisabarro A.G."/>
            <person name="Ramirez L."/>
            <person name="Santoyo F."/>
            <person name="Master E."/>
            <person name="Coutinho P.M."/>
            <person name="Henrissat B."/>
            <person name="Lombard V."/>
            <person name="Magnuson J.K."/>
            <person name="Kuees U."/>
            <person name="Hori C."/>
            <person name="Igarashi K."/>
            <person name="Samejima M."/>
            <person name="Held B.W."/>
            <person name="Barry K.W."/>
            <person name="LaButti K.M."/>
            <person name="Lapidus A."/>
            <person name="Lindquist E.A."/>
            <person name="Lucas S.M."/>
            <person name="Riley R."/>
            <person name="Salamov A.A."/>
            <person name="Hoffmeister D."/>
            <person name="Schwenk D."/>
            <person name="Hadar Y."/>
            <person name="Yarden O."/>
            <person name="de Vries R.P."/>
            <person name="Wiebenga A."/>
            <person name="Stenlid J."/>
            <person name="Eastwood D."/>
            <person name="Grigoriev I.V."/>
            <person name="Berka R.M."/>
            <person name="Blanchette R.A."/>
            <person name="Kersten P."/>
            <person name="Martinez A.T."/>
            <person name="Vicuna R."/>
            <person name="Cullen D."/>
        </authorList>
    </citation>
    <scope>NUCLEOTIDE SEQUENCE [LARGE SCALE GENOMIC DNA]</scope>
    <source>
        <strain evidence="2 3">B</strain>
    </source>
</reference>
<evidence type="ECO:0000256" key="1">
    <source>
        <dbReference type="SAM" id="Phobius"/>
    </source>
</evidence>
<name>M2R340_CERS8</name>
<dbReference type="AlphaFoldDB" id="M2R340"/>
<gene>
    <name evidence="2" type="ORF">CERSUDRAFT_126102</name>
</gene>
<dbReference type="HOGENOM" id="CLU_847300_0_0_1"/>
<proteinExistence type="predicted"/>
<feature type="transmembrane region" description="Helical" evidence="1">
    <location>
        <begin position="292"/>
        <end position="312"/>
    </location>
</feature>
<dbReference type="OrthoDB" id="10673090at2759"/>
<protein>
    <submittedName>
        <fullName evidence="2">Uncharacterized protein</fullName>
    </submittedName>
</protein>
<keyword evidence="3" id="KW-1185">Reference proteome</keyword>
<keyword evidence="1" id="KW-0812">Transmembrane</keyword>
<keyword evidence="1" id="KW-1133">Transmembrane helix</keyword>
<dbReference type="Proteomes" id="UP000016930">
    <property type="component" value="Unassembled WGS sequence"/>
</dbReference>
<dbReference type="EMBL" id="KB445806">
    <property type="protein sequence ID" value="EMD33331.1"/>
    <property type="molecule type" value="Genomic_DNA"/>
</dbReference>
<keyword evidence="1" id="KW-0472">Membrane</keyword>
<organism evidence="2 3">
    <name type="scientific">Ceriporiopsis subvermispora (strain B)</name>
    <name type="common">White-rot fungus</name>
    <name type="synonym">Gelatoporia subvermispora</name>
    <dbReference type="NCBI Taxonomy" id="914234"/>
    <lineage>
        <taxon>Eukaryota</taxon>
        <taxon>Fungi</taxon>
        <taxon>Dikarya</taxon>
        <taxon>Basidiomycota</taxon>
        <taxon>Agaricomycotina</taxon>
        <taxon>Agaricomycetes</taxon>
        <taxon>Polyporales</taxon>
        <taxon>Gelatoporiaceae</taxon>
        <taxon>Gelatoporia</taxon>
    </lineage>
</organism>
<sequence length="328" mass="35587">MTTSTRTFITPDSNTEYLPCGRKLIKVRTVDGGFKQRVVHPGVYDSGRVQDVPVSIPRHFKPRVHGARYWEPLSACPHCPAVVPVHPVRRTLRETLLIRRFWDVVGDDDVLTAARLLEDIMHARREAKAREKTATVPTTIPTPALGKPATDLAIGAVIGAVYDHQFDGLSTSDAPQARASTPEQADVVLVNAGLEEVSAETDKQAREVGVEVRVATDVKGAGRAGEANEGRAVVGYACRWALLAAVDPESTRTVDQSSYAFRPTISTFVRLSLDADEPDGVQYGTQRSLADLGVFVLLCLAATGAGYMYSTYPPIIARPLRPLDIAAF</sequence>
<accession>M2R340</accession>